<dbReference type="RefSeq" id="WP_151114606.1">
    <property type="nucleotide sequence ID" value="NZ_CP042582.1"/>
</dbReference>
<keyword evidence="10" id="KW-1185">Reference proteome</keyword>
<evidence type="ECO:0000256" key="5">
    <source>
        <dbReference type="ARBA" id="ARBA00037357"/>
    </source>
</evidence>
<dbReference type="PROSITE" id="PS50949">
    <property type="entry name" value="HTH_GNTR"/>
    <property type="match status" value="1"/>
</dbReference>
<organism evidence="9 10">
    <name type="scientific">Hypericibacter adhaerens</name>
    <dbReference type="NCBI Taxonomy" id="2602016"/>
    <lineage>
        <taxon>Bacteria</taxon>
        <taxon>Pseudomonadati</taxon>
        <taxon>Pseudomonadota</taxon>
        <taxon>Alphaproteobacteria</taxon>
        <taxon>Rhodospirillales</taxon>
        <taxon>Dongiaceae</taxon>
        <taxon>Hypericibacter</taxon>
    </lineage>
</organism>
<feature type="region of interest" description="Disordered" evidence="7">
    <location>
        <begin position="224"/>
        <end position="250"/>
    </location>
</feature>
<gene>
    <name evidence="9" type="ORF">FRZ61_02840</name>
</gene>
<dbReference type="InterPro" id="IPR036388">
    <property type="entry name" value="WH-like_DNA-bd_sf"/>
</dbReference>
<comment type="function">
    <text evidence="5">Transcriptional repressor for the pyruvate dehydrogenase complex genes aceEF and lpd.</text>
</comment>
<evidence type="ECO:0000313" key="9">
    <source>
        <dbReference type="EMBL" id="QEX20367.1"/>
    </source>
</evidence>
<evidence type="ECO:0000256" key="1">
    <source>
        <dbReference type="ARBA" id="ARBA00022491"/>
    </source>
</evidence>
<keyword evidence="1" id="KW-0678">Repressor</keyword>
<feature type="domain" description="HTH gntR-type" evidence="8">
    <location>
        <begin position="11"/>
        <end position="79"/>
    </location>
</feature>
<dbReference type="PRINTS" id="PR00035">
    <property type="entry name" value="HTHGNTR"/>
</dbReference>
<protein>
    <recommendedName>
        <fullName evidence="6">Pyruvate dehydrogenase complex repressor</fullName>
    </recommendedName>
</protein>
<dbReference type="InterPro" id="IPR011711">
    <property type="entry name" value="GntR_C"/>
</dbReference>
<keyword evidence="3" id="KW-0238">DNA-binding</keyword>
<evidence type="ECO:0000256" key="7">
    <source>
        <dbReference type="SAM" id="MobiDB-lite"/>
    </source>
</evidence>
<proteinExistence type="predicted"/>
<dbReference type="GO" id="GO:0003677">
    <property type="term" value="F:DNA binding"/>
    <property type="evidence" value="ECO:0007669"/>
    <property type="project" value="UniProtKB-KW"/>
</dbReference>
<dbReference type="Gene3D" id="1.10.10.10">
    <property type="entry name" value="Winged helix-like DNA-binding domain superfamily/Winged helix DNA-binding domain"/>
    <property type="match status" value="1"/>
</dbReference>
<dbReference type="Pfam" id="PF07729">
    <property type="entry name" value="FCD"/>
    <property type="match status" value="1"/>
</dbReference>
<dbReference type="EMBL" id="CP042582">
    <property type="protein sequence ID" value="QEX20367.1"/>
    <property type="molecule type" value="Genomic_DNA"/>
</dbReference>
<dbReference type="SUPFAM" id="SSF48008">
    <property type="entry name" value="GntR ligand-binding domain-like"/>
    <property type="match status" value="1"/>
</dbReference>
<dbReference type="Gene3D" id="1.20.120.530">
    <property type="entry name" value="GntR ligand-binding domain-like"/>
    <property type="match status" value="1"/>
</dbReference>
<dbReference type="Proteomes" id="UP000325797">
    <property type="component" value="Chromosome"/>
</dbReference>
<keyword evidence="2" id="KW-0805">Transcription regulation</keyword>
<evidence type="ECO:0000256" key="2">
    <source>
        <dbReference type="ARBA" id="ARBA00023015"/>
    </source>
</evidence>
<feature type="compositionally biased region" description="Low complexity" evidence="7">
    <location>
        <begin position="239"/>
        <end position="250"/>
    </location>
</feature>
<evidence type="ECO:0000256" key="4">
    <source>
        <dbReference type="ARBA" id="ARBA00023163"/>
    </source>
</evidence>
<evidence type="ECO:0000256" key="6">
    <source>
        <dbReference type="ARBA" id="ARBA00039592"/>
    </source>
</evidence>
<dbReference type="AlphaFoldDB" id="A0A5J6MTB3"/>
<dbReference type="PANTHER" id="PTHR43537">
    <property type="entry name" value="TRANSCRIPTIONAL REGULATOR, GNTR FAMILY"/>
    <property type="match status" value="1"/>
</dbReference>
<dbReference type="InterPro" id="IPR000524">
    <property type="entry name" value="Tscrpt_reg_HTH_GntR"/>
</dbReference>
<reference evidence="9 10" key="1">
    <citation type="submission" date="2019-08" db="EMBL/GenBank/DDBJ databases">
        <title>Hyperibacter terrae gen. nov., sp. nov. and Hyperibacter viscosus sp. nov., two new members in the family Rhodospirillaceae isolated from the rhizosphere of Hypericum perforatum.</title>
        <authorList>
            <person name="Noviana Z."/>
        </authorList>
    </citation>
    <scope>NUCLEOTIDE SEQUENCE [LARGE SCALE GENOMIC DNA]</scope>
    <source>
        <strain evidence="9 10">R5959</strain>
    </source>
</reference>
<dbReference type="GO" id="GO:0003700">
    <property type="term" value="F:DNA-binding transcription factor activity"/>
    <property type="evidence" value="ECO:0007669"/>
    <property type="project" value="InterPro"/>
</dbReference>
<evidence type="ECO:0000313" key="10">
    <source>
        <dbReference type="Proteomes" id="UP000325797"/>
    </source>
</evidence>
<sequence>MFKPVTLPPARRLSDVVARQLEHLIVEGRLQPGEGLPSERELAKQIGVSRPSLREALSELRSRGLIEPARNGGAVVTELTRTSLTEPLSQMLERHPSAIRDLIEMRDVLEAHAAALAAERATAADIRKLEAALEAQIRGRSRNTASLAKRDLDFHQAIAQASHNIAILHTAHGLTKLIKVFLQRGYEIILAAGDAREGKAAVEAQHAAILDAIRARDPEAARRASHAHLHQTEHIWTGAAASPSQARRRA</sequence>
<dbReference type="KEGG" id="hadh:FRZ61_02840"/>
<accession>A0A5J6MTB3</accession>
<evidence type="ECO:0000259" key="8">
    <source>
        <dbReference type="PROSITE" id="PS50949"/>
    </source>
</evidence>
<dbReference type="SMART" id="SM00895">
    <property type="entry name" value="FCD"/>
    <property type="match status" value="1"/>
</dbReference>
<dbReference type="OrthoDB" id="5450856at2"/>
<dbReference type="Pfam" id="PF00392">
    <property type="entry name" value="GntR"/>
    <property type="match status" value="1"/>
</dbReference>
<dbReference type="SMART" id="SM00345">
    <property type="entry name" value="HTH_GNTR"/>
    <property type="match status" value="1"/>
</dbReference>
<name>A0A5J6MTB3_9PROT</name>
<dbReference type="CDD" id="cd07377">
    <property type="entry name" value="WHTH_GntR"/>
    <property type="match status" value="1"/>
</dbReference>
<dbReference type="InterPro" id="IPR036390">
    <property type="entry name" value="WH_DNA-bd_sf"/>
</dbReference>
<dbReference type="SUPFAM" id="SSF46785">
    <property type="entry name" value="Winged helix' DNA-binding domain"/>
    <property type="match status" value="1"/>
</dbReference>
<evidence type="ECO:0000256" key="3">
    <source>
        <dbReference type="ARBA" id="ARBA00023125"/>
    </source>
</evidence>
<dbReference type="PANTHER" id="PTHR43537:SF34">
    <property type="entry name" value="PYRUVATE DEHYDROGENASE COMPLEX REPRESSOR"/>
    <property type="match status" value="1"/>
</dbReference>
<keyword evidence="4" id="KW-0804">Transcription</keyword>
<dbReference type="InterPro" id="IPR008920">
    <property type="entry name" value="TF_FadR/GntR_C"/>
</dbReference>